<protein>
    <submittedName>
        <fullName evidence="1">Uncharacterized protein</fullName>
    </submittedName>
</protein>
<sequence length="92" mass="10146">MPLVYKPCPDACPGPRHDVRPRPRADSLCYFKERTASSRSSAYFSSVKRPAFKAASDNPMSSEGLPPSPSGDPVLVLPELRRRRGNRAVIYG</sequence>
<dbReference type="Proteomes" id="UP001157502">
    <property type="component" value="Chromosome 35"/>
</dbReference>
<accession>A0ACC2F3F0</accession>
<gene>
    <name evidence="1" type="ORF">DPEC_G00344910</name>
</gene>
<keyword evidence="2" id="KW-1185">Reference proteome</keyword>
<reference evidence="1" key="1">
    <citation type="submission" date="2021-05" db="EMBL/GenBank/DDBJ databases">
        <authorList>
            <person name="Pan Q."/>
            <person name="Jouanno E."/>
            <person name="Zahm M."/>
            <person name="Klopp C."/>
            <person name="Cabau C."/>
            <person name="Louis A."/>
            <person name="Berthelot C."/>
            <person name="Parey E."/>
            <person name="Roest Crollius H."/>
            <person name="Montfort J."/>
            <person name="Robinson-Rechavi M."/>
            <person name="Bouchez O."/>
            <person name="Lampietro C."/>
            <person name="Lopez Roques C."/>
            <person name="Donnadieu C."/>
            <person name="Postlethwait J."/>
            <person name="Bobe J."/>
            <person name="Dillon D."/>
            <person name="Chandos A."/>
            <person name="von Hippel F."/>
            <person name="Guiguen Y."/>
        </authorList>
    </citation>
    <scope>NUCLEOTIDE SEQUENCE</scope>
    <source>
        <strain evidence="1">YG-Jan2019</strain>
    </source>
</reference>
<dbReference type="EMBL" id="CM055762">
    <property type="protein sequence ID" value="KAJ7985866.1"/>
    <property type="molecule type" value="Genomic_DNA"/>
</dbReference>
<organism evidence="1 2">
    <name type="scientific">Dallia pectoralis</name>
    <name type="common">Alaska blackfish</name>
    <dbReference type="NCBI Taxonomy" id="75939"/>
    <lineage>
        <taxon>Eukaryota</taxon>
        <taxon>Metazoa</taxon>
        <taxon>Chordata</taxon>
        <taxon>Craniata</taxon>
        <taxon>Vertebrata</taxon>
        <taxon>Euteleostomi</taxon>
        <taxon>Actinopterygii</taxon>
        <taxon>Neopterygii</taxon>
        <taxon>Teleostei</taxon>
        <taxon>Protacanthopterygii</taxon>
        <taxon>Esociformes</taxon>
        <taxon>Umbridae</taxon>
        <taxon>Dallia</taxon>
    </lineage>
</organism>
<proteinExistence type="predicted"/>
<name>A0ACC2F3F0_DALPE</name>
<evidence type="ECO:0000313" key="1">
    <source>
        <dbReference type="EMBL" id="KAJ7985866.1"/>
    </source>
</evidence>
<evidence type="ECO:0000313" key="2">
    <source>
        <dbReference type="Proteomes" id="UP001157502"/>
    </source>
</evidence>
<comment type="caution">
    <text evidence="1">The sequence shown here is derived from an EMBL/GenBank/DDBJ whole genome shotgun (WGS) entry which is preliminary data.</text>
</comment>